<evidence type="ECO:0000256" key="1">
    <source>
        <dbReference type="SAM" id="MobiDB-lite"/>
    </source>
</evidence>
<evidence type="ECO:0000313" key="3">
    <source>
        <dbReference type="Proteomes" id="UP001141552"/>
    </source>
</evidence>
<dbReference type="OrthoDB" id="1302201at2759"/>
<feature type="compositionally biased region" description="Basic and acidic residues" evidence="1">
    <location>
        <begin position="201"/>
        <end position="210"/>
    </location>
</feature>
<comment type="caution">
    <text evidence="2">The sequence shown here is derived from an EMBL/GenBank/DDBJ whole genome shotgun (WGS) entry which is preliminary data.</text>
</comment>
<feature type="compositionally biased region" description="Low complexity" evidence="1">
    <location>
        <begin position="8"/>
        <end position="20"/>
    </location>
</feature>
<sequence>MNPEATMKDSGSSSKSSGISDPEDLLESNSSSKSDQEDDNSSTGQSLTFPVADAIAHESLRRSESSPTMSPPVQVMDRSSGYDPMRIPLSVFEPSSTTLDWSCASNDSLFSIHVGNNSFSRDQQNLFNELKSEELAKLEESHILSPTEPFPEVDRDEELKVPVAETANQSIETQNYQGAAAAGVAVDNKTHETATQIAVQDHTHQKRESPHPSLSSKSSSRSNKSGSADSAKSFAFPILSGGLKNGSDKVDIEEQHLQAPSSAGTSKSDFRHWFRCFSCPSWSCPSCRCRFRRRCRCCCSCSCYSCFRCCC</sequence>
<feature type="region of interest" description="Disordered" evidence="1">
    <location>
        <begin position="1"/>
        <end position="81"/>
    </location>
</feature>
<reference evidence="2" key="1">
    <citation type="submission" date="2022-02" db="EMBL/GenBank/DDBJ databases">
        <authorList>
            <person name="Henning P.M."/>
            <person name="McCubbin A.G."/>
            <person name="Shore J.S."/>
        </authorList>
    </citation>
    <scope>NUCLEOTIDE SEQUENCE</scope>
    <source>
        <strain evidence="2">F60SS</strain>
        <tissue evidence="2">Leaves</tissue>
    </source>
</reference>
<reference evidence="2" key="2">
    <citation type="journal article" date="2023" name="Plants (Basel)">
        <title>Annotation of the Turnera subulata (Passifloraceae) Draft Genome Reveals the S-Locus Evolved after the Divergence of Turneroideae from Passifloroideae in a Stepwise Manner.</title>
        <authorList>
            <person name="Henning P.M."/>
            <person name="Roalson E.H."/>
            <person name="Mir W."/>
            <person name="McCubbin A.G."/>
            <person name="Shore J.S."/>
        </authorList>
    </citation>
    <scope>NUCLEOTIDE SEQUENCE</scope>
    <source>
        <strain evidence="2">F60SS</strain>
    </source>
</reference>
<dbReference type="EMBL" id="JAKUCV010003566">
    <property type="protein sequence ID" value="KAJ4838387.1"/>
    <property type="molecule type" value="Genomic_DNA"/>
</dbReference>
<accession>A0A9Q0FXJ0</accession>
<name>A0A9Q0FXJ0_9ROSI</name>
<feature type="compositionally biased region" description="Low complexity" evidence="1">
    <location>
        <begin position="211"/>
        <end position="230"/>
    </location>
</feature>
<feature type="region of interest" description="Disordered" evidence="1">
    <location>
        <begin position="199"/>
        <end position="230"/>
    </location>
</feature>
<keyword evidence="3" id="KW-1185">Reference proteome</keyword>
<dbReference type="AlphaFoldDB" id="A0A9Q0FXJ0"/>
<organism evidence="2 3">
    <name type="scientific">Turnera subulata</name>
    <dbReference type="NCBI Taxonomy" id="218843"/>
    <lineage>
        <taxon>Eukaryota</taxon>
        <taxon>Viridiplantae</taxon>
        <taxon>Streptophyta</taxon>
        <taxon>Embryophyta</taxon>
        <taxon>Tracheophyta</taxon>
        <taxon>Spermatophyta</taxon>
        <taxon>Magnoliopsida</taxon>
        <taxon>eudicotyledons</taxon>
        <taxon>Gunneridae</taxon>
        <taxon>Pentapetalae</taxon>
        <taxon>rosids</taxon>
        <taxon>fabids</taxon>
        <taxon>Malpighiales</taxon>
        <taxon>Passifloraceae</taxon>
        <taxon>Turnera</taxon>
    </lineage>
</organism>
<dbReference type="PANTHER" id="PTHR33673:SF3">
    <property type="entry name" value="SUPPRESSOR SRP40-LIKE PROTEIN"/>
    <property type="match status" value="1"/>
</dbReference>
<protein>
    <submittedName>
        <fullName evidence="2">Uncharacterized protein</fullName>
    </submittedName>
</protein>
<evidence type="ECO:0000313" key="2">
    <source>
        <dbReference type="EMBL" id="KAJ4838387.1"/>
    </source>
</evidence>
<dbReference type="Proteomes" id="UP001141552">
    <property type="component" value="Unassembled WGS sequence"/>
</dbReference>
<dbReference type="PANTHER" id="PTHR33673">
    <property type="entry name" value="SUPPRESSOR SRP40-LIKE PROTEIN"/>
    <property type="match status" value="1"/>
</dbReference>
<proteinExistence type="predicted"/>
<gene>
    <name evidence="2" type="ORF">Tsubulata_020537</name>
</gene>
<feature type="compositionally biased region" description="Basic and acidic residues" evidence="1">
    <location>
        <begin position="55"/>
        <end position="64"/>
    </location>
</feature>